<feature type="compositionally biased region" description="Pro residues" evidence="1">
    <location>
        <begin position="416"/>
        <end position="428"/>
    </location>
</feature>
<dbReference type="Proteomes" id="UP001066276">
    <property type="component" value="Chromosome 8"/>
</dbReference>
<feature type="compositionally biased region" description="Polar residues" evidence="1">
    <location>
        <begin position="70"/>
        <end position="108"/>
    </location>
</feature>
<proteinExistence type="predicted"/>
<feature type="compositionally biased region" description="Pro residues" evidence="1">
    <location>
        <begin position="356"/>
        <end position="371"/>
    </location>
</feature>
<comment type="caution">
    <text evidence="2">The sequence shown here is derived from an EMBL/GenBank/DDBJ whole genome shotgun (WGS) entry which is preliminary data.</text>
</comment>
<feature type="compositionally biased region" description="Pro residues" evidence="1">
    <location>
        <begin position="397"/>
        <end position="409"/>
    </location>
</feature>
<evidence type="ECO:0000256" key="1">
    <source>
        <dbReference type="SAM" id="MobiDB-lite"/>
    </source>
</evidence>
<dbReference type="EMBL" id="JANPWB010000012">
    <property type="protein sequence ID" value="KAJ1114154.1"/>
    <property type="molecule type" value="Genomic_DNA"/>
</dbReference>
<feature type="compositionally biased region" description="Polar residues" evidence="1">
    <location>
        <begin position="122"/>
        <end position="131"/>
    </location>
</feature>
<accession>A0AAV7NHL0</accession>
<feature type="region of interest" description="Disordered" evidence="1">
    <location>
        <begin position="238"/>
        <end position="460"/>
    </location>
</feature>
<sequence length="460" mass="49470">MAENHGQGEHCGTASKNKGRHQEALERPTGEGALANLSGEEVPRLPSPPTEDAPSDDSNSELLDLDTLSGPSGTTGQSDNASHTQSITERPPSVSNTTATKRPQTSVPRTHRSAVCPPVQGPQFTPHSQGNQGPGVRGHTVQGTQAQGARDGRRTAVRQEEDRPREPTVQEALANVLEAYQQSQDKMGQILNIMQENQWLQEVHHQEIRKDLQALNTTMVSIAGVLADMANIMRDYTTHQRSPSISQSTEQPSTYSAASGQEALPEDPQATNTPPPAEGEPPRKRSLRPRQKPETFAKTPSGNETLLNVPLKGRTGLAKPKGQRTGTVEAPPSPGGKDTSQMAKAKGARHKRGHMDPPPPTKRAKVTPPPPKKAKVSTPQPKKANVPIPPPKKDKGSPPPAEGKEPSPPAEAAKETPPPAEGKEPSPPAEVAKEPRRHLHQQRARSPLLQQRACRPLSRD</sequence>
<organism evidence="2 3">
    <name type="scientific">Pleurodeles waltl</name>
    <name type="common">Iberian ribbed newt</name>
    <dbReference type="NCBI Taxonomy" id="8319"/>
    <lineage>
        <taxon>Eukaryota</taxon>
        <taxon>Metazoa</taxon>
        <taxon>Chordata</taxon>
        <taxon>Craniata</taxon>
        <taxon>Vertebrata</taxon>
        <taxon>Euteleostomi</taxon>
        <taxon>Amphibia</taxon>
        <taxon>Batrachia</taxon>
        <taxon>Caudata</taxon>
        <taxon>Salamandroidea</taxon>
        <taxon>Salamandridae</taxon>
        <taxon>Pleurodelinae</taxon>
        <taxon>Pleurodeles</taxon>
    </lineage>
</organism>
<evidence type="ECO:0000313" key="3">
    <source>
        <dbReference type="Proteomes" id="UP001066276"/>
    </source>
</evidence>
<dbReference type="AlphaFoldDB" id="A0AAV7NHL0"/>
<keyword evidence="3" id="KW-1185">Reference proteome</keyword>
<feature type="compositionally biased region" description="Basic and acidic residues" evidence="1">
    <location>
        <begin position="20"/>
        <end position="29"/>
    </location>
</feature>
<feature type="region of interest" description="Disordered" evidence="1">
    <location>
        <begin position="1"/>
        <end position="167"/>
    </location>
</feature>
<reference evidence="2" key="1">
    <citation type="journal article" date="2022" name="bioRxiv">
        <title>Sequencing and chromosome-scale assembly of the giantPleurodeles waltlgenome.</title>
        <authorList>
            <person name="Brown T."/>
            <person name="Elewa A."/>
            <person name="Iarovenko S."/>
            <person name="Subramanian E."/>
            <person name="Araus A.J."/>
            <person name="Petzold A."/>
            <person name="Susuki M."/>
            <person name="Suzuki K.-i.T."/>
            <person name="Hayashi T."/>
            <person name="Toyoda A."/>
            <person name="Oliveira C."/>
            <person name="Osipova E."/>
            <person name="Leigh N.D."/>
            <person name="Simon A."/>
            <person name="Yun M.H."/>
        </authorList>
    </citation>
    <scope>NUCLEOTIDE SEQUENCE</scope>
    <source>
        <strain evidence="2">20211129_DDA</strain>
        <tissue evidence="2">Liver</tissue>
    </source>
</reference>
<protein>
    <submittedName>
        <fullName evidence="2">Uncharacterized protein</fullName>
    </submittedName>
</protein>
<feature type="compositionally biased region" description="Basic and acidic residues" evidence="1">
    <location>
        <begin position="150"/>
        <end position="167"/>
    </location>
</feature>
<name>A0AAV7NHL0_PLEWA</name>
<evidence type="ECO:0000313" key="2">
    <source>
        <dbReference type="EMBL" id="KAJ1114154.1"/>
    </source>
</evidence>
<feature type="compositionally biased region" description="Low complexity" evidence="1">
    <location>
        <begin position="60"/>
        <end position="69"/>
    </location>
</feature>
<feature type="compositionally biased region" description="Polar residues" evidence="1">
    <location>
        <begin position="239"/>
        <end position="259"/>
    </location>
</feature>
<gene>
    <name evidence="2" type="ORF">NDU88_002393</name>
</gene>